<feature type="region of interest" description="Disordered" evidence="1">
    <location>
        <begin position="1"/>
        <end position="22"/>
    </location>
</feature>
<gene>
    <name evidence="2" type="ORF">EVAR_20761_1</name>
</gene>
<dbReference type="Proteomes" id="UP000299102">
    <property type="component" value="Unassembled WGS sequence"/>
</dbReference>
<sequence>MLCPNKAHSVRTPDRPPARPSAELAVHVDTRNEQRKRLTQKYLRGRSAREPVDGPSNIYAYDRHVADSILTWANRLISDSLKLNWTPPAPCPGEHNDPSVPQLAIGSLIAAVRDLHLI</sequence>
<evidence type="ECO:0000256" key="1">
    <source>
        <dbReference type="SAM" id="MobiDB-lite"/>
    </source>
</evidence>
<dbReference type="EMBL" id="BGZK01000302">
    <property type="protein sequence ID" value="GBP35388.1"/>
    <property type="molecule type" value="Genomic_DNA"/>
</dbReference>
<proteinExistence type="predicted"/>
<protein>
    <submittedName>
        <fullName evidence="2">Uncharacterized protein</fullName>
    </submittedName>
</protein>
<comment type="caution">
    <text evidence="2">The sequence shown here is derived from an EMBL/GenBank/DDBJ whole genome shotgun (WGS) entry which is preliminary data.</text>
</comment>
<organism evidence="2 3">
    <name type="scientific">Eumeta variegata</name>
    <name type="common">Bagworm moth</name>
    <name type="synonym">Eumeta japonica</name>
    <dbReference type="NCBI Taxonomy" id="151549"/>
    <lineage>
        <taxon>Eukaryota</taxon>
        <taxon>Metazoa</taxon>
        <taxon>Ecdysozoa</taxon>
        <taxon>Arthropoda</taxon>
        <taxon>Hexapoda</taxon>
        <taxon>Insecta</taxon>
        <taxon>Pterygota</taxon>
        <taxon>Neoptera</taxon>
        <taxon>Endopterygota</taxon>
        <taxon>Lepidoptera</taxon>
        <taxon>Glossata</taxon>
        <taxon>Ditrysia</taxon>
        <taxon>Tineoidea</taxon>
        <taxon>Psychidae</taxon>
        <taxon>Oiketicinae</taxon>
        <taxon>Eumeta</taxon>
    </lineage>
</organism>
<keyword evidence="3" id="KW-1185">Reference proteome</keyword>
<accession>A0A4C1V927</accession>
<dbReference type="AlphaFoldDB" id="A0A4C1V927"/>
<evidence type="ECO:0000313" key="2">
    <source>
        <dbReference type="EMBL" id="GBP35388.1"/>
    </source>
</evidence>
<name>A0A4C1V927_EUMVA</name>
<evidence type="ECO:0000313" key="3">
    <source>
        <dbReference type="Proteomes" id="UP000299102"/>
    </source>
</evidence>
<reference evidence="2 3" key="1">
    <citation type="journal article" date="2019" name="Commun. Biol.">
        <title>The bagworm genome reveals a unique fibroin gene that provides high tensile strength.</title>
        <authorList>
            <person name="Kono N."/>
            <person name="Nakamura H."/>
            <person name="Ohtoshi R."/>
            <person name="Tomita M."/>
            <person name="Numata K."/>
            <person name="Arakawa K."/>
        </authorList>
    </citation>
    <scope>NUCLEOTIDE SEQUENCE [LARGE SCALE GENOMIC DNA]</scope>
</reference>